<name>A0A1Y3BL01_EURMA</name>
<organism evidence="1 2">
    <name type="scientific">Euroglyphus maynei</name>
    <name type="common">Mayne's house dust mite</name>
    <dbReference type="NCBI Taxonomy" id="6958"/>
    <lineage>
        <taxon>Eukaryota</taxon>
        <taxon>Metazoa</taxon>
        <taxon>Ecdysozoa</taxon>
        <taxon>Arthropoda</taxon>
        <taxon>Chelicerata</taxon>
        <taxon>Arachnida</taxon>
        <taxon>Acari</taxon>
        <taxon>Acariformes</taxon>
        <taxon>Sarcoptiformes</taxon>
        <taxon>Astigmata</taxon>
        <taxon>Psoroptidia</taxon>
        <taxon>Analgoidea</taxon>
        <taxon>Pyroglyphidae</taxon>
        <taxon>Pyroglyphinae</taxon>
        <taxon>Euroglyphus</taxon>
    </lineage>
</organism>
<dbReference type="AlphaFoldDB" id="A0A1Y3BL01"/>
<proteinExistence type="predicted"/>
<dbReference type="EMBL" id="MUJZ01016552">
    <property type="protein sequence ID" value="OTF80787.1"/>
    <property type="molecule type" value="Genomic_DNA"/>
</dbReference>
<reference evidence="1 2" key="1">
    <citation type="submission" date="2017-03" db="EMBL/GenBank/DDBJ databases">
        <title>Genome Survey of Euroglyphus maynei.</title>
        <authorList>
            <person name="Arlian L.G."/>
            <person name="Morgan M.S."/>
            <person name="Rider S.D."/>
        </authorList>
    </citation>
    <scope>NUCLEOTIDE SEQUENCE [LARGE SCALE GENOMIC DNA]</scope>
    <source>
        <strain evidence="1">Arlian Lab</strain>
        <tissue evidence="1">Whole body</tissue>
    </source>
</reference>
<protein>
    <submittedName>
        <fullName evidence="1">Uncharacterized protein</fullName>
    </submittedName>
</protein>
<gene>
    <name evidence="1" type="ORF">BLA29_013490</name>
</gene>
<keyword evidence="2" id="KW-1185">Reference proteome</keyword>
<accession>A0A1Y3BL01</accession>
<dbReference type="Proteomes" id="UP000194236">
    <property type="component" value="Unassembled WGS sequence"/>
</dbReference>
<sequence length="67" mass="7455">MTRLIDAARRCGQLQLIPSLLDEAAKKCPSLNEQRINGNKSGKSSTPVSSEAGFYLCKALYFWYTGR</sequence>
<evidence type="ECO:0000313" key="2">
    <source>
        <dbReference type="Proteomes" id="UP000194236"/>
    </source>
</evidence>
<comment type="caution">
    <text evidence="1">The sequence shown here is derived from an EMBL/GenBank/DDBJ whole genome shotgun (WGS) entry which is preliminary data.</text>
</comment>
<evidence type="ECO:0000313" key="1">
    <source>
        <dbReference type="EMBL" id="OTF80787.1"/>
    </source>
</evidence>